<keyword evidence="4" id="KW-1185">Reference proteome</keyword>
<dbReference type="Proteomes" id="UP000799440">
    <property type="component" value="Unassembled WGS sequence"/>
</dbReference>
<dbReference type="OrthoDB" id="5424430at2759"/>
<evidence type="ECO:0008006" key="5">
    <source>
        <dbReference type="Google" id="ProtNLM"/>
    </source>
</evidence>
<reference evidence="3" key="1">
    <citation type="journal article" date="2020" name="Stud. Mycol.">
        <title>101 Dothideomycetes genomes: a test case for predicting lifestyles and emergence of pathogens.</title>
        <authorList>
            <person name="Haridas S."/>
            <person name="Albert R."/>
            <person name="Binder M."/>
            <person name="Bloem J."/>
            <person name="Labutti K."/>
            <person name="Salamov A."/>
            <person name="Andreopoulos B."/>
            <person name="Baker S."/>
            <person name="Barry K."/>
            <person name="Bills G."/>
            <person name="Bluhm B."/>
            <person name="Cannon C."/>
            <person name="Castanera R."/>
            <person name="Culley D."/>
            <person name="Daum C."/>
            <person name="Ezra D."/>
            <person name="Gonzalez J."/>
            <person name="Henrissat B."/>
            <person name="Kuo A."/>
            <person name="Liang C."/>
            <person name="Lipzen A."/>
            <person name="Lutzoni F."/>
            <person name="Magnuson J."/>
            <person name="Mondo S."/>
            <person name="Nolan M."/>
            <person name="Ohm R."/>
            <person name="Pangilinan J."/>
            <person name="Park H.-J."/>
            <person name="Ramirez L."/>
            <person name="Alfaro M."/>
            <person name="Sun H."/>
            <person name="Tritt A."/>
            <person name="Yoshinaga Y."/>
            <person name="Zwiers L.-H."/>
            <person name="Turgeon B."/>
            <person name="Goodwin S."/>
            <person name="Spatafora J."/>
            <person name="Crous P."/>
            <person name="Grigoriev I."/>
        </authorList>
    </citation>
    <scope>NUCLEOTIDE SEQUENCE</scope>
    <source>
        <strain evidence="3">CBS 119925</strain>
    </source>
</reference>
<feature type="region of interest" description="Disordered" evidence="1">
    <location>
        <begin position="51"/>
        <end position="78"/>
    </location>
</feature>
<evidence type="ECO:0000313" key="4">
    <source>
        <dbReference type="Proteomes" id="UP000799440"/>
    </source>
</evidence>
<sequence length="225" mass="24975">MYDPPEDKKARICGIKRKTFFIILAIAIGVIIGAGIGGGVAAAMSKKDASPQQANLDPLNTGASRSSSSSKSATPTTIGPSFKTIEVVSPTKTLYRDCPDSDNTIKEITLDDNTPTMRFRKKCRTDFDKPKGRTKGFVVNTKLLNLDDCINQCAMWNRNNREDIMNGLKDKCNVVCWRSTFESDWPAQCFGWQSVNSTNSNNEWDFSSYDSSQCDGAGWIDEWEI</sequence>
<proteinExistence type="predicted"/>
<feature type="transmembrane region" description="Helical" evidence="2">
    <location>
        <begin position="20"/>
        <end position="44"/>
    </location>
</feature>
<dbReference type="EMBL" id="MU006583">
    <property type="protein sequence ID" value="KAF2745316.1"/>
    <property type="molecule type" value="Genomic_DNA"/>
</dbReference>
<evidence type="ECO:0000256" key="2">
    <source>
        <dbReference type="SAM" id="Phobius"/>
    </source>
</evidence>
<name>A0A6A6V5Z0_9PLEO</name>
<gene>
    <name evidence="3" type="ORF">M011DRAFT_406705</name>
</gene>
<protein>
    <recommendedName>
        <fullName evidence="5">Apple domain-containing protein</fullName>
    </recommendedName>
</protein>
<evidence type="ECO:0000313" key="3">
    <source>
        <dbReference type="EMBL" id="KAF2745316.1"/>
    </source>
</evidence>
<evidence type="ECO:0000256" key="1">
    <source>
        <dbReference type="SAM" id="MobiDB-lite"/>
    </source>
</evidence>
<organism evidence="3 4">
    <name type="scientific">Sporormia fimetaria CBS 119925</name>
    <dbReference type="NCBI Taxonomy" id="1340428"/>
    <lineage>
        <taxon>Eukaryota</taxon>
        <taxon>Fungi</taxon>
        <taxon>Dikarya</taxon>
        <taxon>Ascomycota</taxon>
        <taxon>Pezizomycotina</taxon>
        <taxon>Dothideomycetes</taxon>
        <taxon>Pleosporomycetidae</taxon>
        <taxon>Pleosporales</taxon>
        <taxon>Sporormiaceae</taxon>
        <taxon>Sporormia</taxon>
    </lineage>
</organism>
<keyword evidence="2" id="KW-0472">Membrane</keyword>
<keyword evidence="2" id="KW-1133">Transmembrane helix</keyword>
<keyword evidence="2" id="KW-0812">Transmembrane</keyword>
<accession>A0A6A6V5Z0</accession>
<dbReference type="AlphaFoldDB" id="A0A6A6V5Z0"/>